<dbReference type="InterPro" id="IPR020946">
    <property type="entry name" value="Flavin_mOase-like"/>
</dbReference>
<dbReference type="PANTHER" id="PTHR42877">
    <property type="entry name" value="L-ORNITHINE N(5)-MONOOXYGENASE-RELATED"/>
    <property type="match status" value="1"/>
</dbReference>
<evidence type="ECO:0000256" key="4">
    <source>
        <dbReference type="ARBA" id="ARBA00023002"/>
    </source>
</evidence>
<dbReference type="Gene3D" id="3.50.50.60">
    <property type="entry name" value="FAD/NAD(P)-binding domain"/>
    <property type="match status" value="2"/>
</dbReference>
<comment type="similarity">
    <text evidence="1">Belongs to the FAD-binding monooxygenase family.</text>
</comment>
<name>A0AAN7ZWJ4_9PEZI</name>
<dbReference type="PANTHER" id="PTHR42877:SF1">
    <property type="entry name" value="FAD-BINDING MONOOXYGENASE STCW"/>
    <property type="match status" value="1"/>
</dbReference>
<accession>A0AAN7ZWJ4</accession>
<dbReference type="AlphaFoldDB" id="A0AAN7ZWJ4"/>
<keyword evidence="2" id="KW-0285">Flavoprotein</keyword>
<protein>
    <submittedName>
        <fullName evidence="5">Uncharacterized protein</fullName>
    </submittedName>
</protein>
<reference evidence="5" key="1">
    <citation type="submission" date="2023-08" db="EMBL/GenBank/DDBJ databases">
        <title>Black Yeasts Isolated from many extreme environments.</title>
        <authorList>
            <person name="Coleine C."/>
            <person name="Stajich J.E."/>
            <person name="Selbmann L."/>
        </authorList>
    </citation>
    <scope>NUCLEOTIDE SEQUENCE</scope>
    <source>
        <strain evidence="5">CCFEE 5810</strain>
    </source>
</reference>
<dbReference type="InterPro" id="IPR051209">
    <property type="entry name" value="FAD-bind_Monooxygenase_sf"/>
</dbReference>
<keyword evidence="3" id="KW-0274">FAD</keyword>
<dbReference type="Pfam" id="PF00743">
    <property type="entry name" value="FMO-like"/>
    <property type="match status" value="1"/>
</dbReference>
<sequence>MHLNSFVETPGGGRRVDYSTVGSEGYTIPDAVLDDPGKRHIKIIAIGCGRSTIESAYYLQKHIQNYELVAYDKNPDIGGTWLDNKYPGVACDIPSHAYAYAFAPNPDWPRVLASGQDVWAYLDRVCNVFGLRNCMRFNTEVLGLYWQDVEGKWLVKLRTTTPGGQTVESEDTCDIVLYHKGGLNTPKMPKLPGLDTFRGQVIHTARWPKDYSQERWGERIAVLGSGASAVQVVPAMQPHVTHLHTYVRTGTWFVQLNEDFAQNHAYTQEERDAFRSDPEKLIAHGKEMDGAFNRIIPALFAGSPASVALQEMFTKRMAQHIRDERLLKGFTPSFAVGCRRVTPGDPYMKAIQEPNVTVHFTPVVSCTEDGVIGGDGVETKVDTIICATGFDVSYRPPFPVVGKHGIDLRKKWAEEANGPVINGTACGSFQANSMYGIRVIEKMQRDNIKSWMPRQDVTDKFNQHVQAGQRPLPRTSPDC</sequence>
<dbReference type="EMBL" id="JAVRQU010000001">
    <property type="protein sequence ID" value="KAK5708229.1"/>
    <property type="molecule type" value="Genomic_DNA"/>
</dbReference>
<keyword evidence="4" id="KW-0560">Oxidoreductase</keyword>
<gene>
    <name evidence="5" type="ORF">LTR97_000769</name>
</gene>
<evidence type="ECO:0000313" key="5">
    <source>
        <dbReference type="EMBL" id="KAK5708229.1"/>
    </source>
</evidence>
<dbReference type="InterPro" id="IPR036188">
    <property type="entry name" value="FAD/NAD-bd_sf"/>
</dbReference>
<evidence type="ECO:0000256" key="3">
    <source>
        <dbReference type="ARBA" id="ARBA00022827"/>
    </source>
</evidence>
<dbReference type="GO" id="GO:0050661">
    <property type="term" value="F:NADP binding"/>
    <property type="evidence" value="ECO:0007669"/>
    <property type="project" value="InterPro"/>
</dbReference>
<dbReference type="SUPFAM" id="SSF51905">
    <property type="entry name" value="FAD/NAD(P)-binding domain"/>
    <property type="match status" value="1"/>
</dbReference>
<dbReference type="Proteomes" id="UP001310594">
    <property type="component" value="Unassembled WGS sequence"/>
</dbReference>
<dbReference type="GO" id="GO:0050660">
    <property type="term" value="F:flavin adenine dinucleotide binding"/>
    <property type="evidence" value="ECO:0007669"/>
    <property type="project" value="InterPro"/>
</dbReference>
<proteinExistence type="inferred from homology"/>
<evidence type="ECO:0000256" key="1">
    <source>
        <dbReference type="ARBA" id="ARBA00010139"/>
    </source>
</evidence>
<dbReference type="GO" id="GO:0004499">
    <property type="term" value="F:N,N-dimethylaniline monooxygenase activity"/>
    <property type="evidence" value="ECO:0007669"/>
    <property type="project" value="InterPro"/>
</dbReference>
<organism evidence="5 6">
    <name type="scientific">Elasticomyces elasticus</name>
    <dbReference type="NCBI Taxonomy" id="574655"/>
    <lineage>
        <taxon>Eukaryota</taxon>
        <taxon>Fungi</taxon>
        <taxon>Dikarya</taxon>
        <taxon>Ascomycota</taxon>
        <taxon>Pezizomycotina</taxon>
        <taxon>Dothideomycetes</taxon>
        <taxon>Dothideomycetidae</taxon>
        <taxon>Mycosphaerellales</taxon>
        <taxon>Teratosphaeriaceae</taxon>
        <taxon>Elasticomyces</taxon>
    </lineage>
</organism>
<comment type="caution">
    <text evidence="5">The sequence shown here is derived from an EMBL/GenBank/DDBJ whole genome shotgun (WGS) entry which is preliminary data.</text>
</comment>
<evidence type="ECO:0000313" key="6">
    <source>
        <dbReference type="Proteomes" id="UP001310594"/>
    </source>
</evidence>
<evidence type="ECO:0000256" key="2">
    <source>
        <dbReference type="ARBA" id="ARBA00022630"/>
    </source>
</evidence>